<proteinExistence type="inferred from homology"/>
<dbReference type="Pfam" id="PF04485">
    <property type="entry name" value="NblA"/>
    <property type="match status" value="1"/>
</dbReference>
<gene>
    <name evidence="3" type="primary">nblA</name>
</gene>
<evidence type="ECO:0000256" key="2">
    <source>
        <dbReference type="ARBA" id="ARBA00021553"/>
    </source>
</evidence>
<comment type="similarity">
    <text evidence="1">Belongs to the ycf18/nblA family.</text>
</comment>
<evidence type="ECO:0000313" key="3">
    <source>
        <dbReference type="EMBL" id="AIA21395.1"/>
    </source>
</evidence>
<name>A0A059XLT0_9RHOD</name>
<dbReference type="InterPro" id="IPR007574">
    <property type="entry name" value="NblA"/>
</dbReference>
<sequence length="59" mass="6986">MNISNQLSLEQEFELVLYKQKIDPLNLDQSRNLLSEALKTMLLKDNIIKYVIKNSHLRQ</sequence>
<evidence type="ECO:0000256" key="1">
    <source>
        <dbReference type="ARBA" id="ARBA00008091"/>
    </source>
</evidence>
<dbReference type="SUPFAM" id="SSF109859">
    <property type="entry name" value="NblA-like"/>
    <property type="match status" value="1"/>
</dbReference>
<dbReference type="InterPro" id="IPR036904">
    <property type="entry name" value="NblA_sf"/>
</dbReference>
<dbReference type="AlphaFoldDB" id="A0A059XLT0"/>
<protein>
    <recommendedName>
        <fullName evidence="2">Uncharacterized protein ycf18</fullName>
    </recommendedName>
</protein>
<geneLocation type="plastid" evidence="3"/>
<organism evidence="3">
    <name type="scientific">Pyropia kanakaensis</name>
    <dbReference type="NCBI Taxonomy" id="139729"/>
    <lineage>
        <taxon>Eukaryota</taxon>
        <taxon>Rhodophyta</taxon>
        <taxon>Bangiophyceae</taxon>
        <taxon>Bangiales</taxon>
        <taxon>Bangiaceae</taxon>
        <taxon>Pyropia</taxon>
    </lineage>
</organism>
<dbReference type="EMBL" id="KJ776836">
    <property type="protein sequence ID" value="AIA21395.1"/>
    <property type="molecule type" value="Genomic_DNA"/>
</dbReference>
<accession>A0A059XLT0</accession>
<keyword evidence="3" id="KW-0934">Plastid</keyword>
<dbReference type="Gene3D" id="1.10.287.670">
    <property type="entry name" value="Phycobilisome degradation protein NblA"/>
    <property type="match status" value="1"/>
</dbReference>
<reference evidence="3" key="1">
    <citation type="journal article" date="2014" name="Sci. Rep.">
        <title>Minimally destructive sampling of type specimens of Pyropia (Bangiales, Rhodophyta) recovers complete plastid and mitochondrial genomes.</title>
        <authorList>
            <person name="Hughey J.R."/>
            <person name="Gabrielson P.W."/>
            <person name="Rohmer L."/>
            <person name="Tortolani J."/>
            <person name="Silva M."/>
            <person name="Miller K.A."/>
            <person name="Young J.D."/>
            <person name="Martell C."/>
            <person name="Ruediger E."/>
        </authorList>
    </citation>
    <scope>NUCLEOTIDE SEQUENCE</scope>
</reference>